<dbReference type="InterPro" id="IPR058788">
    <property type="entry name" value="ApnL_N"/>
</dbReference>
<reference evidence="4 5" key="1">
    <citation type="submission" date="2024-06" db="EMBL/GenBank/DDBJ databases">
        <title>Sorghum-associated microbial communities from plants grown in Nebraska, USA.</title>
        <authorList>
            <person name="Schachtman D."/>
        </authorList>
    </citation>
    <scope>NUCLEOTIDE SEQUENCE [LARGE SCALE GENOMIC DNA]</scope>
    <source>
        <strain evidence="4 5">3207</strain>
    </source>
</reference>
<dbReference type="Pfam" id="PF25839">
    <property type="entry name" value="Apionate_lact_C"/>
    <property type="match status" value="1"/>
</dbReference>
<dbReference type="Pfam" id="PF25837">
    <property type="entry name" value="Apionate_lact_N"/>
    <property type="match status" value="1"/>
</dbReference>
<comment type="caution">
    <text evidence="4">The sequence shown here is derived from an EMBL/GenBank/DDBJ whole genome shotgun (WGS) entry which is preliminary data.</text>
</comment>
<keyword evidence="5" id="KW-1185">Reference proteome</keyword>
<feature type="domain" description="D-apionate lactonase TIM barrel" evidence="2">
    <location>
        <begin position="264"/>
        <end position="561"/>
    </location>
</feature>
<accession>A0ABV2R116</accession>
<dbReference type="EMBL" id="JBEPSM010000001">
    <property type="protein sequence ID" value="MET4634438.1"/>
    <property type="molecule type" value="Genomic_DNA"/>
</dbReference>
<dbReference type="InterPro" id="IPR058787">
    <property type="entry name" value="ApnL_M"/>
</dbReference>
<evidence type="ECO:0000259" key="1">
    <source>
        <dbReference type="Pfam" id="PF25837"/>
    </source>
</evidence>
<feature type="domain" description="D-apionate lactonase N-terminal" evidence="1">
    <location>
        <begin position="7"/>
        <end position="231"/>
    </location>
</feature>
<evidence type="ECO:0000313" key="5">
    <source>
        <dbReference type="Proteomes" id="UP001549321"/>
    </source>
</evidence>
<dbReference type="InterPro" id="IPR058789">
    <property type="entry name" value="ApnL_C"/>
</dbReference>
<evidence type="ECO:0000259" key="2">
    <source>
        <dbReference type="Pfam" id="PF25838"/>
    </source>
</evidence>
<name>A0ABV2R116_9HYPH</name>
<organism evidence="4 5">
    <name type="scientific">Kaistia defluvii</name>
    <dbReference type="NCBI Taxonomy" id="410841"/>
    <lineage>
        <taxon>Bacteria</taxon>
        <taxon>Pseudomonadati</taxon>
        <taxon>Pseudomonadota</taxon>
        <taxon>Alphaproteobacteria</taxon>
        <taxon>Hyphomicrobiales</taxon>
        <taxon>Kaistiaceae</taxon>
        <taxon>Kaistia</taxon>
    </lineage>
</organism>
<protein>
    <submittedName>
        <fullName evidence="4">Uncharacterized protein</fullName>
    </submittedName>
</protein>
<evidence type="ECO:0000313" key="4">
    <source>
        <dbReference type="EMBL" id="MET4634438.1"/>
    </source>
</evidence>
<gene>
    <name evidence="4" type="ORF">ABIE08_002351</name>
</gene>
<dbReference type="Proteomes" id="UP001549321">
    <property type="component" value="Unassembled WGS sequence"/>
</dbReference>
<dbReference type="RefSeq" id="WP_354551153.1">
    <property type="nucleotide sequence ID" value="NZ_JBEPSM010000001.1"/>
</dbReference>
<dbReference type="Pfam" id="PF25838">
    <property type="entry name" value="Apionate_lact_M"/>
    <property type="match status" value="1"/>
</dbReference>
<feature type="domain" description="D-apionate lactonase C-terminal" evidence="3">
    <location>
        <begin position="573"/>
        <end position="649"/>
    </location>
</feature>
<evidence type="ECO:0000259" key="3">
    <source>
        <dbReference type="Pfam" id="PF25839"/>
    </source>
</evidence>
<proteinExistence type="predicted"/>
<sequence length="657" mass="69000">MSRPLFLTGTASLEPPVRSLVAGALSATYDRGALRWVRWHGREILRGLSFLVRTPGWGTPDAEISDLDIAESADRFSVGYSARYRNGASIISARIRFTGNADGALDATATILPETDFETNRTGFVVLHPLDGVVGQHLSVEHASGGTEEFVMPEAISPGQPLFDIRAITHSPEPGLSVTVHFEGDVFEMEDHRNWSDASFKTYSRPIGLPYPYRLEAGTPTQQSVKVTVRDTVERAQPAGAGDGAPKATLVTIGDATDVRLPRIGIGLPAGLAGAALAVAPQLATLAGAHWLLRYDPAAGDKPGDILVVGDLARRTRLPVAFELLLTAESDPRPEIAEAAGWLADAGIAPLLVAAFPKVDETSFQPGEERPPAPGEAAIYEAIRESFPGIPAGSGSPAFFTELNRKRPPAGTFDFITHATAPTVHAADDLSVIETLQSLPHILRSARAIAGTAPHHIGPIGIGARLNPYGPGPTPNPDNGRVGLAAADPRQRALLGAAWHVGYAAAVAPFGIDTLVLGAPAGPFGLVSTRQAYARPWWDDVAEGSVYPLFHVVADLAEASGKPRLAIEMPNADIAALGWVQDGRRQVILANLSDRPVALRLAGLGAATLRLLDAESFTTAALTPGAFRDASLSLPDDGALTLDAYAIATVSETGAAA</sequence>